<dbReference type="EMBL" id="PP986400">
    <property type="protein sequence ID" value="XDJ03471.1"/>
    <property type="molecule type" value="Genomic_DNA"/>
</dbReference>
<accession>A0AB39C9V0</accession>
<reference evidence="1" key="1">
    <citation type="journal article" date="2024" name="Genome Announc.">
        <title>Genome sequence of H905.</title>
        <authorList>
            <person name="Whistler C."/>
            <person name="Calawa J."/>
        </authorList>
    </citation>
    <scope>NUCLEOTIDE SEQUENCE</scope>
</reference>
<proteinExistence type="predicted"/>
<dbReference type="InterPro" id="IPR009901">
    <property type="entry name" value="Phage_VT1-Sakai_H0025"/>
</dbReference>
<sequence length="167" mass="19130">MGNVSSINDAYAWNITRIAEAFGLHRDTVRRRLKENQIKPVRKVKGVDVYALMDVGPALFSAESANKSEDDYDPNKMAPKDRKDFFQSERERLKFQTEIGELMPDSDYRLDLAETLKAVVAWCESLPDNMERTRLFTPEQLDLLESTSDGLRAQLYVKILEVEPNAT</sequence>
<reference evidence="1" key="2">
    <citation type="submission" date="2024-07" db="EMBL/GenBank/DDBJ databases">
        <authorList>
            <person name="Foxall R."/>
        </authorList>
    </citation>
    <scope>NUCLEOTIDE SEQUENCE</scope>
</reference>
<gene>
    <name evidence="1" type="ORF">H905_00053</name>
</gene>
<evidence type="ECO:0008006" key="2">
    <source>
        <dbReference type="Google" id="ProtNLM"/>
    </source>
</evidence>
<organism evidence="1">
    <name type="scientific">Aliivibrio phage vB_Alvi_H905</name>
    <dbReference type="NCBI Taxonomy" id="3234039"/>
    <lineage>
        <taxon>Viruses</taxon>
    </lineage>
</organism>
<evidence type="ECO:0000313" key="1">
    <source>
        <dbReference type="EMBL" id="XDJ03471.1"/>
    </source>
</evidence>
<protein>
    <recommendedName>
        <fullName evidence="2">Terminase small subunit</fullName>
    </recommendedName>
</protein>
<dbReference type="Pfam" id="PF07278">
    <property type="entry name" value="DUF1441"/>
    <property type="match status" value="1"/>
</dbReference>
<name>A0AB39C9V0_9VIRU</name>